<evidence type="ECO:0000313" key="2">
    <source>
        <dbReference type="EMBL" id="KAG6739451.1"/>
    </source>
</evidence>
<dbReference type="Proteomes" id="UP000886885">
    <property type="component" value="Chromosome 18D"/>
</dbReference>
<accession>A0A8X7XVS2</accession>
<name>A0A8X7XVS2_POPTO</name>
<proteinExistence type="predicted"/>
<feature type="region of interest" description="Disordered" evidence="1">
    <location>
        <begin position="35"/>
        <end position="54"/>
    </location>
</feature>
<dbReference type="EMBL" id="JAAWWB010000036">
    <property type="protein sequence ID" value="KAG6739451.1"/>
    <property type="molecule type" value="Genomic_DNA"/>
</dbReference>
<organism evidence="2 3">
    <name type="scientific">Populus tomentosa</name>
    <name type="common">Chinese white poplar</name>
    <dbReference type="NCBI Taxonomy" id="118781"/>
    <lineage>
        <taxon>Eukaryota</taxon>
        <taxon>Viridiplantae</taxon>
        <taxon>Streptophyta</taxon>
        <taxon>Embryophyta</taxon>
        <taxon>Tracheophyta</taxon>
        <taxon>Spermatophyta</taxon>
        <taxon>Magnoliopsida</taxon>
        <taxon>eudicotyledons</taxon>
        <taxon>Gunneridae</taxon>
        <taxon>Pentapetalae</taxon>
        <taxon>rosids</taxon>
        <taxon>fabids</taxon>
        <taxon>Malpighiales</taxon>
        <taxon>Salicaceae</taxon>
        <taxon>Saliceae</taxon>
        <taxon>Populus</taxon>
    </lineage>
</organism>
<reference evidence="2" key="1">
    <citation type="journal article" date="2020" name="bioRxiv">
        <title>Hybrid origin of Populus tomentosa Carr. identified through genome sequencing and phylogenomic analysis.</title>
        <authorList>
            <person name="An X."/>
            <person name="Gao K."/>
            <person name="Chen Z."/>
            <person name="Li J."/>
            <person name="Yang X."/>
            <person name="Yang X."/>
            <person name="Zhou J."/>
            <person name="Guo T."/>
            <person name="Zhao T."/>
            <person name="Huang S."/>
            <person name="Miao D."/>
            <person name="Khan W.U."/>
            <person name="Rao P."/>
            <person name="Ye M."/>
            <person name="Lei B."/>
            <person name="Liao W."/>
            <person name="Wang J."/>
            <person name="Ji L."/>
            <person name="Li Y."/>
            <person name="Guo B."/>
            <person name="Mustafa N.S."/>
            <person name="Li S."/>
            <person name="Yun Q."/>
            <person name="Keller S.R."/>
            <person name="Mao J."/>
            <person name="Zhang R."/>
            <person name="Strauss S.H."/>
        </authorList>
    </citation>
    <scope>NUCLEOTIDE SEQUENCE</scope>
    <source>
        <strain evidence="2">GM15</strain>
        <tissue evidence="2">Leaf</tissue>
    </source>
</reference>
<dbReference type="AlphaFoldDB" id="A0A8X7XVS2"/>
<keyword evidence="3" id="KW-1185">Reference proteome</keyword>
<protein>
    <submittedName>
        <fullName evidence="2">Uncharacterized protein</fullName>
    </submittedName>
</protein>
<evidence type="ECO:0000313" key="3">
    <source>
        <dbReference type="Proteomes" id="UP000886885"/>
    </source>
</evidence>
<sequence>MKLTTTIKKKKKTLFFNSTIYGLLRENLKRIEESLAGPKPNSQSNKSVERVPVPIKQRDSRSYATVVQAGNKNNPSSAVEEFKEVSDSPSLCVQLIIHDPTEEDVALRLNGTDYLVNIQELSTLHFPVFEAIKYDMKAFNLMRGEEDDDQSPVVMERETAVTSNRKAMTEEVIDCWINIWDMRSRDAAITDVI</sequence>
<evidence type="ECO:0000256" key="1">
    <source>
        <dbReference type="SAM" id="MobiDB-lite"/>
    </source>
</evidence>
<gene>
    <name evidence="2" type="ORF">POTOM_057048</name>
</gene>
<comment type="caution">
    <text evidence="2">The sequence shown here is derived from an EMBL/GenBank/DDBJ whole genome shotgun (WGS) entry which is preliminary data.</text>
</comment>